<comment type="caution">
    <text evidence="1">The sequence shown here is derived from an EMBL/GenBank/DDBJ whole genome shotgun (WGS) entry which is preliminary data.</text>
</comment>
<evidence type="ECO:0000313" key="1">
    <source>
        <dbReference type="EMBL" id="MPC61320.1"/>
    </source>
</evidence>
<gene>
    <name evidence="1" type="ORF">E2C01_055390</name>
</gene>
<accession>A0A5B7GMB4</accession>
<evidence type="ECO:0000313" key="2">
    <source>
        <dbReference type="Proteomes" id="UP000324222"/>
    </source>
</evidence>
<dbReference type="AlphaFoldDB" id="A0A5B7GMB4"/>
<organism evidence="1 2">
    <name type="scientific">Portunus trituberculatus</name>
    <name type="common">Swimming crab</name>
    <name type="synonym">Neptunus trituberculatus</name>
    <dbReference type="NCBI Taxonomy" id="210409"/>
    <lineage>
        <taxon>Eukaryota</taxon>
        <taxon>Metazoa</taxon>
        <taxon>Ecdysozoa</taxon>
        <taxon>Arthropoda</taxon>
        <taxon>Crustacea</taxon>
        <taxon>Multicrustacea</taxon>
        <taxon>Malacostraca</taxon>
        <taxon>Eumalacostraca</taxon>
        <taxon>Eucarida</taxon>
        <taxon>Decapoda</taxon>
        <taxon>Pleocyemata</taxon>
        <taxon>Brachyura</taxon>
        <taxon>Eubrachyura</taxon>
        <taxon>Portunoidea</taxon>
        <taxon>Portunidae</taxon>
        <taxon>Portuninae</taxon>
        <taxon>Portunus</taxon>
    </lineage>
</organism>
<proteinExistence type="predicted"/>
<keyword evidence="2" id="KW-1185">Reference proteome</keyword>
<reference evidence="1 2" key="1">
    <citation type="submission" date="2019-05" db="EMBL/GenBank/DDBJ databases">
        <title>Another draft genome of Portunus trituberculatus and its Hox gene families provides insights of decapod evolution.</title>
        <authorList>
            <person name="Jeong J.-H."/>
            <person name="Song I."/>
            <person name="Kim S."/>
            <person name="Choi T."/>
            <person name="Kim D."/>
            <person name="Ryu S."/>
            <person name="Kim W."/>
        </authorList>
    </citation>
    <scope>NUCLEOTIDE SEQUENCE [LARGE SCALE GENOMIC DNA]</scope>
    <source>
        <tissue evidence="1">Muscle</tissue>
    </source>
</reference>
<protein>
    <submittedName>
        <fullName evidence="1">Uncharacterized protein</fullName>
    </submittedName>
</protein>
<name>A0A5B7GMB4_PORTR</name>
<dbReference type="EMBL" id="VSRR010018411">
    <property type="protein sequence ID" value="MPC61320.1"/>
    <property type="molecule type" value="Genomic_DNA"/>
</dbReference>
<dbReference type="Proteomes" id="UP000324222">
    <property type="component" value="Unassembled WGS sequence"/>
</dbReference>
<sequence length="88" mass="9936">MSEETWEMIKKRKEAKLRSEAGGVDDPEVKLTNAEYWSPHSEVRHLSRRDKRRQLIAGYTLSPRRSAALSLKMLTNGVGHVTGEISTG</sequence>